<feature type="domain" description="AMP-activated protein kinase glycogen-binding" evidence="2">
    <location>
        <begin position="17"/>
        <end position="89"/>
    </location>
</feature>
<dbReference type="GeneID" id="8197619"/>
<dbReference type="EMBL" id="FN392319">
    <property type="protein sequence ID" value="CAY67212.1"/>
    <property type="molecule type" value="Genomic_DNA"/>
</dbReference>
<evidence type="ECO:0000259" key="2">
    <source>
        <dbReference type="Pfam" id="PF16561"/>
    </source>
</evidence>
<dbReference type="InterPro" id="IPR014756">
    <property type="entry name" value="Ig_E-set"/>
</dbReference>
<dbReference type="Pfam" id="PF16561">
    <property type="entry name" value="AMPK1_CBM"/>
    <property type="match status" value="1"/>
</dbReference>
<protein>
    <recommendedName>
        <fullName evidence="2">AMP-activated protein kinase glycogen-binding domain-containing protein</fullName>
    </recommendedName>
</protein>
<feature type="region of interest" description="Disordered" evidence="1">
    <location>
        <begin position="80"/>
        <end position="154"/>
    </location>
</feature>
<feature type="compositionally biased region" description="Basic and acidic residues" evidence="1">
    <location>
        <begin position="112"/>
        <end position="134"/>
    </location>
</feature>
<feature type="compositionally biased region" description="Low complexity" evidence="1">
    <location>
        <begin position="173"/>
        <end position="185"/>
    </location>
</feature>
<dbReference type="Proteomes" id="UP000000314">
    <property type="component" value="Chromosome 1"/>
</dbReference>
<dbReference type="RefSeq" id="XP_002489493.1">
    <property type="nucleotide sequence ID" value="XM_002489448.1"/>
</dbReference>
<dbReference type="HOGENOM" id="CLU_1005131_0_0_1"/>
<organism evidence="3 4">
    <name type="scientific">Komagataella phaffii (strain GS115 / ATCC 20864)</name>
    <name type="common">Yeast</name>
    <name type="synonym">Pichia pastoris</name>
    <dbReference type="NCBI Taxonomy" id="644223"/>
    <lineage>
        <taxon>Eukaryota</taxon>
        <taxon>Fungi</taxon>
        <taxon>Dikarya</taxon>
        <taxon>Ascomycota</taxon>
        <taxon>Saccharomycotina</taxon>
        <taxon>Pichiomycetes</taxon>
        <taxon>Pichiales</taxon>
        <taxon>Pichiaceae</taxon>
        <taxon>Komagataella</taxon>
    </lineage>
</organism>
<feature type="region of interest" description="Disordered" evidence="1">
    <location>
        <begin position="169"/>
        <end position="190"/>
    </location>
</feature>
<dbReference type="KEGG" id="ppa:PAS_chr1-3_0152"/>
<proteinExistence type="predicted"/>
<name>C4QVD9_KOMPG</name>
<feature type="compositionally biased region" description="Polar residues" evidence="1">
    <location>
        <begin position="142"/>
        <end position="154"/>
    </location>
</feature>
<dbReference type="InterPro" id="IPR032640">
    <property type="entry name" value="AMPK1_CBM"/>
</dbReference>
<gene>
    <name evidence="3" type="ordered locus">PAS_chr1-3_0152</name>
</gene>
<dbReference type="OrthoDB" id="5873279at2759"/>
<dbReference type="SUPFAM" id="SSF81296">
    <property type="entry name" value="E set domains"/>
    <property type="match status" value="1"/>
</dbReference>
<dbReference type="AlphaFoldDB" id="C4QVD9"/>
<evidence type="ECO:0000313" key="3">
    <source>
        <dbReference type="EMBL" id="CAY67212.1"/>
    </source>
</evidence>
<keyword evidence="4" id="KW-1185">Reference proteome</keyword>
<dbReference type="CDD" id="cd02859">
    <property type="entry name" value="E_set_AMPKbeta_like_N"/>
    <property type="match status" value="1"/>
</dbReference>
<feature type="region of interest" description="Disordered" evidence="1">
    <location>
        <begin position="205"/>
        <end position="225"/>
    </location>
</feature>
<dbReference type="SMR" id="C4QVD9"/>
<dbReference type="Gene3D" id="2.60.40.10">
    <property type="entry name" value="Immunoglobulins"/>
    <property type="match status" value="1"/>
</dbReference>
<evidence type="ECO:0000256" key="1">
    <source>
        <dbReference type="SAM" id="MobiDB-lite"/>
    </source>
</evidence>
<dbReference type="InParanoid" id="C4QVD9"/>
<accession>C4QVD9</accession>
<evidence type="ECO:0000313" key="4">
    <source>
        <dbReference type="Proteomes" id="UP000000314"/>
    </source>
</evidence>
<reference evidence="3 4" key="1">
    <citation type="journal article" date="2009" name="Nat. Biotechnol.">
        <title>Genome sequence of the recombinant protein production host Pichia pastoris.</title>
        <authorList>
            <person name="De Schutter K."/>
            <person name="Lin Y.C."/>
            <person name="Tiels P."/>
            <person name="Van Hecke A."/>
            <person name="Glinka S."/>
            <person name="Weber-Lehmann J."/>
            <person name="Rouze P."/>
            <person name="Van de Peer Y."/>
            <person name="Callewaert N."/>
        </authorList>
    </citation>
    <scope>NUCLEOTIDE SEQUENCE [LARGE SCALE GENOMIC DNA]</scope>
    <source>
        <strain evidence="4">GS115 / ATCC 20864</strain>
    </source>
</reference>
<sequence length="277" mass="31634">MSYLIISFDSSTNIDDEVSITGSFNHWSEKLPLKRDNKHWEIHLDPKGVTEPLVFKFIIKSPDGSENWCCSDMYQKVTDESGNENNVVDDLERLQTKDPSTARTVEEEQEEKVDGHSGEQIVDAKNEKANKPVDSESEYENDQSSVHNNTVQSTVDNKAEEFNPFIDEDFQLHPTSPHNSSSSNTASNRLPHQNISNMVHISSIKNGTTTNDHDQESPSESQNPPKTVAKVFYAFPWFFKFLFLRLFGYSNNYFSVRRFVGQLFGFIHKPSENNNSD</sequence>
<dbReference type="InterPro" id="IPR013783">
    <property type="entry name" value="Ig-like_fold"/>
</dbReference>